<keyword evidence="3" id="KW-1185">Reference proteome</keyword>
<dbReference type="Proteomes" id="UP001285354">
    <property type="component" value="Unassembled WGS sequence"/>
</dbReference>
<feature type="compositionally biased region" description="Basic and acidic residues" evidence="1">
    <location>
        <begin position="746"/>
        <end position="767"/>
    </location>
</feature>
<evidence type="ECO:0000313" key="3">
    <source>
        <dbReference type="Proteomes" id="UP001285354"/>
    </source>
</evidence>
<reference evidence="2" key="1">
    <citation type="submission" date="2023-06" db="EMBL/GenBank/DDBJ databases">
        <title>Draft genome of Marssonina rosae.</title>
        <authorList>
            <person name="Cheng Q."/>
        </authorList>
    </citation>
    <scope>NUCLEOTIDE SEQUENCE</scope>
    <source>
        <strain evidence="2">R4</strain>
    </source>
</reference>
<dbReference type="AlphaFoldDB" id="A0AAD9WFK5"/>
<proteinExistence type="predicted"/>
<feature type="compositionally biased region" description="Basic and acidic residues" evidence="1">
    <location>
        <begin position="564"/>
        <end position="601"/>
    </location>
</feature>
<feature type="region of interest" description="Disordered" evidence="1">
    <location>
        <begin position="495"/>
        <end position="540"/>
    </location>
</feature>
<comment type="caution">
    <text evidence="2">The sequence shown here is derived from an EMBL/GenBank/DDBJ whole genome shotgun (WGS) entry which is preliminary data.</text>
</comment>
<accession>A0AAD9WFK5</accession>
<feature type="compositionally biased region" description="Basic and acidic residues" evidence="1">
    <location>
        <begin position="390"/>
        <end position="402"/>
    </location>
</feature>
<sequence length="807" mass="91236">MADPAPPAKLGWGGYFASYVKKKPPVVPAAATPVPKADETPEKISAPDIASLAIKSVVVEKAQSTILARKPTDGFQRANNGAKKLYEISTEPVVQKAFSAQRSVSNASRLASMFGMAKSTSNDPSPDIKPELPAVSLVAMDIDAQVAKKPEPKVTDTPVIEKPELKLMGAQVVEESETKVMEAPVVTKPEPKVMPIADAVLKNNEGIPPVLATTKSKKDEVQDMLDFFASQLDSPGDILALPGDSTTKISKPEATEIRRTAKKKPGRAKPKAVDMLDFLASQLDSASDIYALPGDKKADTPRTEPSSTLPKAEEESTLQNGLTAAKPVPKTAIKPEPIVREIPQVLQKAAGTATLARRDSIWSRQGSQKSTEMVKVVEERKSTTSSTSSELKRAMNGRKDSVWSRQSSRTSSELSTIISDRKSQLSEDIDEQIKLERQRMDADRERMIQLEKQAEDIISERTQMDIERQNMLEEQRRFEAEARRIAEEEKSMQAFIENVERERQLDFENQEKKRRRKEAEDQARREAEEKERIRVAEEQEAERLRIQAEEDARRSAELAAEIEAAREAERAEREIKNERRRVEEQRRSQDEADRLAREEAQRLTAEMARYKDETKKDDAVRQTRRTAGEREERQRYEDEAAEEETRSRQIQRENRRAAEEREEQLRYEKLLADKEAQAREDKRSEKQMMRAADRFTNRDYEQEKEKRPGPLREAEEKIRKAFAGLEEERAQSSAASNPAVLARSNTTRDDNQKSLRARSEGCLEVQHHNRRGSSTTSNPRWLAERTESWGPTDGAKTSETVVESWLN</sequence>
<protein>
    <submittedName>
        <fullName evidence="2">Uncharacterized protein</fullName>
    </submittedName>
</protein>
<evidence type="ECO:0000256" key="1">
    <source>
        <dbReference type="SAM" id="MobiDB-lite"/>
    </source>
</evidence>
<feature type="compositionally biased region" description="Polar residues" evidence="1">
    <location>
        <begin position="795"/>
        <end position="807"/>
    </location>
</feature>
<feature type="compositionally biased region" description="Basic and acidic residues" evidence="1">
    <location>
        <begin position="608"/>
        <end position="719"/>
    </location>
</feature>
<gene>
    <name evidence="2" type="ORF">QTJ16_003417</name>
</gene>
<feature type="compositionally biased region" description="Low complexity" evidence="1">
    <location>
        <begin position="403"/>
        <end position="418"/>
    </location>
</feature>
<feature type="region of interest" description="Disordered" evidence="1">
    <location>
        <begin position="291"/>
        <end position="425"/>
    </location>
</feature>
<evidence type="ECO:0000313" key="2">
    <source>
        <dbReference type="EMBL" id="KAK2627451.1"/>
    </source>
</evidence>
<feature type="compositionally biased region" description="Polar residues" evidence="1">
    <location>
        <begin position="362"/>
        <end position="371"/>
    </location>
</feature>
<feature type="region of interest" description="Disordered" evidence="1">
    <location>
        <begin position="564"/>
        <end position="807"/>
    </location>
</feature>
<organism evidence="2 3">
    <name type="scientific">Diplocarpon rosae</name>
    <dbReference type="NCBI Taxonomy" id="946125"/>
    <lineage>
        <taxon>Eukaryota</taxon>
        <taxon>Fungi</taxon>
        <taxon>Dikarya</taxon>
        <taxon>Ascomycota</taxon>
        <taxon>Pezizomycotina</taxon>
        <taxon>Leotiomycetes</taxon>
        <taxon>Helotiales</taxon>
        <taxon>Drepanopezizaceae</taxon>
        <taxon>Diplocarpon</taxon>
    </lineage>
</organism>
<dbReference type="EMBL" id="JAUBYV010000004">
    <property type="protein sequence ID" value="KAK2627451.1"/>
    <property type="molecule type" value="Genomic_DNA"/>
</dbReference>
<feature type="compositionally biased region" description="Basic and acidic residues" evidence="1">
    <location>
        <begin position="498"/>
        <end position="540"/>
    </location>
</feature>
<name>A0AAD9WFK5_9HELO</name>